<dbReference type="EMBL" id="CACSLK010014283">
    <property type="protein sequence ID" value="CAA0816846.1"/>
    <property type="molecule type" value="Genomic_DNA"/>
</dbReference>
<keyword evidence="2" id="KW-0789">Thiol protease inhibitor</keyword>
<keyword evidence="1" id="KW-0646">Protease inhibitor</keyword>
<dbReference type="SUPFAM" id="SSF54403">
    <property type="entry name" value="Cystatin/monellin"/>
    <property type="match status" value="1"/>
</dbReference>
<dbReference type="Gene3D" id="3.10.450.10">
    <property type="match status" value="1"/>
</dbReference>
<feature type="compositionally biased region" description="Low complexity" evidence="3">
    <location>
        <begin position="162"/>
        <end position="178"/>
    </location>
</feature>
<feature type="compositionally biased region" description="Polar residues" evidence="3">
    <location>
        <begin position="151"/>
        <end position="161"/>
    </location>
</feature>
<comment type="caution">
    <text evidence="5">The sequence shown here is derived from an EMBL/GenBank/DDBJ whole genome shotgun (WGS) entry which is preliminary data.</text>
</comment>
<organism evidence="5 6">
    <name type="scientific">Striga hermonthica</name>
    <name type="common">Purple witchweed</name>
    <name type="synonym">Buchnera hermonthica</name>
    <dbReference type="NCBI Taxonomy" id="68872"/>
    <lineage>
        <taxon>Eukaryota</taxon>
        <taxon>Viridiplantae</taxon>
        <taxon>Streptophyta</taxon>
        <taxon>Embryophyta</taxon>
        <taxon>Tracheophyta</taxon>
        <taxon>Spermatophyta</taxon>
        <taxon>Magnoliopsida</taxon>
        <taxon>eudicotyledons</taxon>
        <taxon>Gunneridae</taxon>
        <taxon>Pentapetalae</taxon>
        <taxon>asterids</taxon>
        <taxon>lamiids</taxon>
        <taxon>Lamiales</taxon>
        <taxon>Orobanchaceae</taxon>
        <taxon>Buchnereae</taxon>
        <taxon>Striga</taxon>
    </lineage>
</organism>
<protein>
    <submittedName>
        <fullName evidence="5">Cysteine proteinase inhibitor 3</fullName>
    </submittedName>
</protein>
<reference evidence="5" key="1">
    <citation type="submission" date="2019-12" db="EMBL/GenBank/DDBJ databases">
        <authorList>
            <person name="Scholes J."/>
        </authorList>
    </citation>
    <scope>NUCLEOTIDE SEQUENCE</scope>
</reference>
<dbReference type="Pfam" id="PF16845">
    <property type="entry name" value="SQAPI"/>
    <property type="match status" value="1"/>
</dbReference>
<sequence>MADNFLYEYTYDLGVSEGFYVTPIPLPTDFCGGTQPCSDDRVFQRAEAAARHAVEEHNRKSLGSTLEFLKIVNLNMRCAAGFVYYITVAAREGSEDEARLYEVDVWDMIFSGFRIDIFRPAPYSMKPSAPLNPQTPRPTRPPNPSTHSTHLTTQPSNPSTHSTPKPLDPLDPLNPSTLNLGPRAMVPALVDEHAWQIAYLRDGSNIEPRVTGHLLLVEKFMIPRTVNYYIKGKFIKEKVRPH</sequence>
<dbReference type="GO" id="GO:0004869">
    <property type="term" value="F:cysteine-type endopeptidase inhibitor activity"/>
    <property type="evidence" value="ECO:0007669"/>
    <property type="project" value="UniProtKB-KW"/>
</dbReference>
<dbReference type="Proteomes" id="UP001153555">
    <property type="component" value="Unassembled WGS sequence"/>
</dbReference>
<proteinExistence type="predicted"/>
<dbReference type="AlphaFoldDB" id="A0A9N7MV92"/>
<evidence type="ECO:0000313" key="5">
    <source>
        <dbReference type="EMBL" id="CAA0816846.1"/>
    </source>
</evidence>
<dbReference type="CDD" id="cd00042">
    <property type="entry name" value="CY"/>
    <property type="match status" value="1"/>
</dbReference>
<dbReference type="InterPro" id="IPR000010">
    <property type="entry name" value="Cystatin_dom"/>
</dbReference>
<evidence type="ECO:0000313" key="6">
    <source>
        <dbReference type="Proteomes" id="UP001153555"/>
    </source>
</evidence>
<keyword evidence="6" id="KW-1185">Reference proteome</keyword>
<name>A0A9N7MV92_STRHE</name>
<feature type="compositionally biased region" description="Pro residues" evidence="3">
    <location>
        <begin position="133"/>
        <end position="144"/>
    </location>
</feature>
<evidence type="ECO:0000256" key="1">
    <source>
        <dbReference type="ARBA" id="ARBA00022690"/>
    </source>
</evidence>
<dbReference type="OrthoDB" id="904372at2759"/>
<dbReference type="PANTHER" id="PTHR31228">
    <property type="entry name" value="CYSTATIN/MONELLIN SUPERFAMILY PROTEIN"/>
    <property type="match status" value="1"/>
</dbReference>
<evidence type="ECO:0000259" key="4">
    <source>
        <dbReference type="Pfam" id="PF16845"/>
    </source>
</evidence>
<gene>
    <name evidence="5" type="ORF">SHERM_16712</name>
</gene>
<feature type="region of interest" description="Disordered" evidence="3">
    <location>
        <begin position="126"/>
        <end position="178"/>
    </location>
</feature>
<dbReference type="InterPro" id="IPR046350">
    <property type="entry name" value="Cystatin_sf"/>
</dbReference>
<accession>A0A9N7MV92</accession>
<dbReference type="PANTHER" id="PTHR31228:SF22">
    <property type="entry name" value="CYSTATIN_MONELLIN SUPERFAMILY PROTEIN"/>
    <property type="match status" value="1"/>
</dbReference>
<evidence type="ECO:0000256" key="3">
    <source>
        <dbReference type="SAM" id="MobiDB-lite"/>
    </source>
</evidence>
<feature type="domain" description="Cystatin" evidence="4">
    <location>
        <begin position="48"/>
        <end position="114"/>
    </location>
</feature>
<evidence type="ECO:0000256" key="2">
    <source>
        <dbReference type="ARBA" id="ARBA00022704"/>
    </source>
</evidence>